<accession>A0A1Y5SGV1</accession>
<dbReference type="PROSITE" id="PS51257">
    <property type="entry name" value="PROKAR_LIPOPROTEIN"/>
    <property type="match status" value="1"/>
</dbReference>
<dbReference type="Gene3D" id="3.40.50.10610">
    <property type="entry name" value="ABC-type transport auxiliary lipoprotein component"/>
    <property type="match status" value="1"/>
</dbReference>
<evidence type="ECO:0000313" key="3">
    <source>
        <dbReference type="Proteomes" id="UP000193200"/>
    </source>
</evidence>
<dbReference type="Pfam" id="PF03886">
    <property type="entry name" value="ABC_trans_aux"/>
    <property type="match status" value="1"/>
</dbReference>
<evidence type="ECO:0000313" key="2">
    <source>
        <dbReference type="EMBL" id="SLN37604.1"/>
    </source>
</evidence>
<sequence length="218" mass="24194">MMMGRMTAQIATIAGRSALVGLLLLLGGCAGSLLPGSGPAPNLYTLTPKSTFRDDLPKVDWQLVVEEPLAAGGLDNVKIALRPNQTEFKYFADARWTDRAPRMIQMLIVESFENSGRIVAVGRQSVGLRSDYNLRSDLREFQAEYFDDDNPVIRVRLNVKMIRQPRQEIIASETFEGSVRSEGRDMQSIVLAFDDALGTVLRRVVEWGLLTPGKVAPR</sequence>
<name>A0A1Y5SGV1_9PROT</name>
<keyword evidence="3" id="KW-1185">Reference proteome</keyword>
<dbReference type="SUPFAM" id="SSF159594">
    <property type="entry name" value="XCC0632-like"/>
    <property type="match status" value="1"/>
</dbReference>
<dbReference type="EMBL" id="FWFR01000001">
    <property type="protein sequence ID" value="SLN37604.1"/>
    <property type="molecule type" value="Genomic_DNA"/>
</dbReference>
<organism evidence="2 3">
    <name type="scientific">Oceanibacterium hippocampi</name>
    <dbReference type="NCBI Taxonomy" id="745714"/>
    <lineage>
        <taxon>Bacteria</taxon>
        <taxon>Pseudomonadati</taxon>
        <taxon>Pseudomonadota</taxon>
        <taxon>Alphaproteobacteria</taxon>
        <taxon>Sneathiellales</taxon>
        <taxon>Sneathiellaceae</taxon>
        <taxon>Oceanibacterium</taxon>
    </lineage>
</organism>
<feature type="domain" description="ABC-type transport auxiliary lipoprotein component" evidence="1">
    <location>
        <begin position="44"/>
        <end position="204"/>
    </location>
</feature>
<reference evidence="2 3" key="1">
    <citation type="submission" date="2017-03" db="EMBL/GenBank/DDBJ databases">
        <authorList>
            <person name="Afonso C.L."/>
            <person name="Miller P.J."/>
            <person name="Scott M.A."/>
            <person name="Spackman E."/>
            <person name="Goraichik I."/>
            <person name="Dimitrov K.M."/>
            <person name="Suarez D.L."/>
            <person name="Swayne D.E."/>
        </authorList>
    </citation>
    <scope>NUCLEOTIDE SEQUENCE [LARGE SCALE GENOMIC DNA]</scope>
    <source>
        <strain evidence="2 3">CECT 7691</strain>
    </source>
</reference>
<evidence type="ECO:0000259" key="1">
    <source>
        <dbReference type="Pfam" id="PF03886"/>
    </source>
</evidence>
<protein>
    <recommendedName>
        <fullName evidence="1">ABC-type transport auxiliary lipoprotein component domain-containing protein</fullName>
    </recommendedName>
</protein>
<dbReference type="AlphaFoldDB" id="A0A1Y5SGV1"/>
<gene>
    <name evidence="2" type="ORF">OCH7691_01546</name>
</gene>
<dbReference type="InParanoid" id="A0A1Y5SGV1"/>
<dbReference type="Proteomes" id="UP000193200">
    <property type="component" value="Unassembled WGS sequence"/>
</dbReference>
<proteinExistence type="predicted"/>
<dbReference type="InterPro" id="IPR005586">
    <property type="entry name" value="ABC_trans_aux"/>
</dbReference>